<comment type="caution">
    <text evidence="2">The sequence shown here is derived from an EMBL/GenBank/DDBJ whole genome shotgun (WGS) entry which is preliminary data.</text>
</comment>
<feature type="compositionally biased region" description="Pro residues" evidence="1">
    <location>
        <begin position="217"/>
        <end position="230"/>
    </location>
</feature>
<dbReference type="AlphaFoldDB" id="A0A9P7KAW5"/>
<feature type="compositionally biased region" description="Polar residues" evidence="1">
    <location>
        <begin position="1109"/>
        <end position="1139"/>
    </location>
</feature>
<sequence length="1238" mass="128713">MASSSSPASQRRRPHRKRQPLSRSNSSFLGTIKNLVTAPLAWFVSTEDFDSKDLKGKRRRLPGASVEPAIEDDNRATRTKRMRIHSPPRDESPSELTSSGAHHGYLDPPGSVFHQRENRQPTPYNPTTSTRSLSITQNYDLPNNSSHLNRASTLSRTMSIDPPSRPLSSASAMASIPLTRDTSMDSSSFIRNAPRDMSMPPLSGRPSFRMRTSMTPQPLPPREVSEPPPLNTLVSNPTFVRAPLIKASESMQGGLSRQSSVTLGTLAETVRIARSPVRQHSSLLFGSSGERVSHSPRPESAIEKALHELDIYKTPLVPTRLRSSHVPSSSTSSSNLFKSRRSSHLVLMQDDKHASRLGRRVSGPPVVNGTKPYAGEGGMKKLLARRKQEADDEYDDNLHRDEKDHMDDGLQKPDTKVTKPVPDVPPPLPLPTKADWFSTNAGSAVGTSSLRVGRTKARSHIARPARPSKTKFSAAYEDDDFMDDDELDPEAIERKQEREALEEAAKRAPIFQIPEGFSFAKETQPVELDPTNAKEPPIASLPFSFAKPTPACAKPTEQQTSDFAPAASSSTTSAFSNSFQLPSAPAAAPFLAPPAPQHAPSPSPLAQPILPLSPAPAPPVAPVDALATTSAGIPNFFATSSVLAKPLDIPKAAPLTLPPPSVTQTPSISFTVPTPLKDADNPLWEGESKKEEDKAPANSSNGLSLFSGFGGPTSEKAPSVSPQASVLRGSSSSAFPSTSVPPASISIFGATPKKDQPAPVPSQPTLFGGAPVTTPTFSFGHPEVPTPSSLFGGDIPKSASPFGNSSAATTPVPLFTTPSPLFGENPKPTSPAPETALGGATPKPPALSSEPPKPASAPFPFGQTSAVAPSTSDTPKALFGVSVEAPKPLFGGGSGGFSFESPIASKEVEKPASTAFSFGAAPSTPIPAETKKNLPFSFGAPTVAPAPAPASSGFLFSGGGSTASDVSNKPFAFGQSATIARPATPPKSQEQEVSMEESPTRDLQQTNKLVDRPTIGGGPFAFGSSSAGGSTFGAQNNGSSSLFGFGPSSSAENKPFGGGFGQPAPSSTAFTFGQTKQDEPPRPNSTGSFAFGSTPTSATAPSAPFSFGGPSNNSTGSAFGQSQAGSAPGSPSTFNQPSPFSFGAPLPPVNTTFSFNSQPASPAGGTAMSLPQQPATPGGFGSAGGFGQPQPSSPFGTPATPGASGALFTIGSAPAPAPGAGGARQFKKLPNRRGGAKR</sequence>
<reference evidence="2" key="2">
    <citation type="submission" date="2021-10" db="EMBL/GenBank/DDBJ databases">
        <title>Phylogenomics reveals ancestral predisposition of the termite-cultivated fungus Termitomyces towards a domesticated lifestyle.</title>
        <authorList>
            <person name="Auxier B."/>
            <person name="Grum-Grzhimaylo A."/>
            <person name="Cardenas M.E."/>
            <person name="Lodge J.D."/>
            <person name="Laessoe T."/>
            <person name="Pedersen O."/>
            <person name="Smith M.E."/>
            <person name="Kuyper T.W."/>
            <person name="Franco-Molano E.A."/>
            <person name="Baroni T.J."/>
            <person name="Aanen D.K."/>
        </authorList>
    </citation>
    <scope>NUCLEOTIDE SEQUENCE</scope>
    <source>
        <strain evidence="2">AP01</strain>
        <tissue evidence="2">Mycelium</tissue>
    </source>
</reference>
<feature type="compositionally biased region" description="Polar residues" evidence="1">
    <location>
        <begin position="1064"/>
        <end position="1075"/>
    </location>
</feature>
<proteinExistence type="predicted"/>
<organism evidence="2 3">
    <name type="scientific">Asterophora parasitica</name>
    <dbReference type="NCBI Taxonomy" id="117018"/>
    <lineage>
        <taxon>Eukaryota</taxon>
        <taxon>Fungi</taxon>
        <taxon>Dikarya</taxon>
        <taxon>Basidiomycota</taxon>
        <taxon>Agaricomycotina</taxon>
        <taxon>Agaricomycetes</taxon>
        <taxon>Agaricomycetidae</taxon>
        <taxon>Agaricales</taxon>
        <taxon>Tricholomatineae</taxon>
        <taxon>Lyophyllaceae</taxon>
        <taxon>Asterophora</taxon>
    </lineage>
</organism>
<feature type="compositionally biased region" description="Low complexity" evidence="1">
    <location>
        <begin position="560"/>
        <end position="590"/>
    </location>
</feature>
<feature type="compositionally biased region" description="Low complexity" evidence="1">
    <location>
        <begin position="1021"/>
        <end position="1050"/>
    </location>
</feature>
<feature type="compositionally biased region" description="Gly residues" evidence="1">
    <location>
        <begin position="1178"/>
        <end position="1187"/>
    </location>
</feature>
<feature type="compositionally biased region" description="Basic residues" evidence="1">
    <location>
        <begin position="77"/>
        <end position="86"/>
    </location>
</feature>
<evidence type="ECO:0000313" key="2">
    <source>
        <dbReference type="EMBL" id="KAG5645041.1"/>
    </source>
</evidence>
<feature type="region of interest" description="Disordered" evidence="1">
    <location>
        <begin position="1"/>
        <end position="30"/>
    </location>
</feature>
<feature type="compositionally biased region" description="Basic residues" evidence="1">
    <location>
        <begin position="1225"/>
        <end position="1238"/>
    </location>
</feature>
<feature type="compositionally biased region" description="Low complexity" evidence="1">
    <location>
        <begin position="730"/>
        <end position="744"/>
    </location>
</feature>
<feature type="region of interest" description="Disordered" evidence="1">
    <location>
        <begin position="51"/>
        <end position="131"/>
    </location>
</feature>
<dbReference type="OrthoDB" id="3230904at2759"/>
<keyword evidence="3" id="KW-1185">Reference proteome</keyword>
<name>A0A9P7KAW5_9AGAR</name>
<dbReference type="Proteomes" id="UP000775547">
    <property type="component" value="Unassembled WGS sequence"/>
</dbReference>
<feature type="region of interest" description="Disordered" evidence="1">
    <location>
        <begin position="213"/>
        <end position="235"/>
    </location>
</feature>
<feature type="compositionally biased region" description="Polar residues" evidence="1">
    <location>
        <begin position="1149"/>
        <end position="1160"/>
    </location>
</feature>
<evidence type="ECO:0000313" key="3">
    <source>
        <dbReference type="Proteomes" id="UP000775547"/>
    </source>
</evidence>
<reference evidence="2" key="1">
    <citation type="submission" date="2020-07" db="EMBL/GenBank/DDBJ databases">
        <authorList>
            <person name="Nieuwenhuis M."/>
            <person name="Van De Peppel L.J.J."/>
        </authorList>
    </citation>
    <scope>NUCLEOTIDE SEQUENCE</scope>
    <source>
        <strain evidence="2">AP01</strain>
        <tissue evidence="2">Mycelium</tissue>
    </source>
</reference>
<feature type="compositionally biased region" description="Polar residues" evidence="1">
    <location>
        <begin position="120"/>
        <end position="131"/>
    </location>
</feature>
<feature type="region of interest" description="Disordered" evidence="1">
    <location>
        <begin position="455"/>
        <end position="484"/>
    </location>
</feature>
<feature type="region of interest" description="Disordered" evidence="1">
    <location>
        <begin position="974"/>
        <end position="1238"/>
    </location>
</feature>
<feature type="compositionally biased region" description="Polar residues" evidence="1">
    <location>
        <begin position="862"/>
        <end position="873"/>
    </location>
</feature>
<protein>
    <submittedName>
        <fullName evidence="2">Uncharacterized protein</fullName>
    </submittedName>
</protein>
<feature type="compositionally biased region" description="Basic and acidic residues" evidence="1">
    <location>
        <begin position="686"/>
        <end position="695"/>
    </location>
</feature>
<feature type="region of interest" description="Disordered" evidence="1">
    <location>
        <begin position="657"/>
        <end position="873"/>
    </location>
</feature>
<feature type="compositionally biased region" description="Polar residues" evidence="1">
    <location>
        <begin position="662"/>
        <end position="672"/>
    </location>
</feature>
<evidence type="ECO:0000256" key="1">
    <source>
        <dbReference type="SAM" id="MobiDB-lite"/>
    </source>
</evidence>
<feature type="compositionally biased region" description="Basic and acidic residues" evidence="1">
    <location>
        <begin position="396"/>
        <end position="417"/>
    </location>
</feature>
<feature type="compositionally biased region" description="Low complexity" evidence="1">
    <location>
        <begin position="1088"/>
        <end position="1108"/>
    </location>
</feature>
<dbReference type="EMBL" id="JABCKV010000051">
    <property type="protein sequence ID" value="KAG5645041.1"/>
    <property type="molecule type" value="Genomic_DNA"/>
</dbReference>
<feature type="region of interest" description="Disordered" evidence="1">
    <location>
        <begin position="351"/>
        <end position="435"/>
    </location>
</feature>
<feature type="compositionally biased region" description="Pro residues" evidence="1">
    <location>
        <begin position="591"/>
        <end position="621"/>
    </location>
</feature>
<gene>
    <name evidence="2" type="ORF">DXG03_007220</name>
</gene>
<accession>A0A9P7KAW5</accession>
<feature type="compositionally biased region" description="Low complexity" evidence="1">
    <location>
        <begin position="698"/>
        <end position="707"/>
    </location>
</feature>
<feature type="region of interest" description="Disordered" evidence="1">
    <location>
        <begin position="528"/>
        <end position="623"/>
    </location>
</feature>
<feature type="compositionally biased region" description="Basic residues" evidence="1">
    <location>
        <begin position="455"/>
        <end position="469"/>
    </location>
</feature>
<feature type="compositionally biased region" description="Basic residues" evidence="1">
    <location>
        <begin position="10"/>
        <end position="20"/>
    </location>
</feature>